<dbReference type="AlphaFoldDB" id="A0A3B0TTM5"/>
<organism evidence="1">
    <name type="scientific">hydrothermal vent metagenome</name>
    <dbReference type="NCBI Taxonomy" id="652676"/>
    <lineage>
        <taxon>unclassified sequences</taxon>
        <taxon>metagenomes</taxon>
        <taxon>ecological metagenomes</taxon>
    </lineage>
</organism>
<reference evidence="1" key="1">
    <citation type="submission" date="2018-06" db="EMBL/GenBank/DDBJ databases">
        <authorList>
            <person name="Zhirakovskaya E."/>
        </authorList>
    </citation>
    <scope>NUCLEOTIDE SEQUENCE</scope>
</reference>
<evidence type="ECO:0000313" key="1">
    <source>
        <dbReference type="EMBL" id="VAW19543.1"/>
    </source>
</evidence>
<protein>
    <recommendedName>
        <fullName evidence="2">FAD dependent oxidoreductase domain-containing protein</fullName>
    </recommendedName>
</protein>
<dbReference type="InterPro" id="IPR036188">
    <property type="entry name" value="FAD/NAD-bd_sf"/>
</dbReference>
<dbReference type="EMBL" id="UOEO01000114">
    <property type="protein sequence ID" value="VAW19543.1"/>
    <property type="molecule type" value="Genomic_DNA"/>
</dbReference>
<evidence type="ECO:0008006" key="2">
    <source>
        <dbReference type="Google" id="ProtNLM"/>
    </source>
</evidence>
<proteinExistence type="predicted"/>
<gene>
    <name evidence="1" type="ORF">MNBD_ALPHA12-412</name>
</gene>
<name>A0A3B0TTM5_9ZZZZ</name>
<dbReference type="SUPFAM" id="SSF51905">
    <property type="entry name" value="FAD/NAD(P)-binding domain"/>
    <property type="match status" value="1"/>
</dbReference>
<accession>A0A3B0TTM5</accession>
<sequence length="363" mass="39680">MQLAKAAVFDFALVGSSVKAHIIAGLLAKRHKKRVCLIARRTSQHQLVRNFELSFDCVTRPETWNMLAALDPESTKLLTLIGGRRCLMRINPLIICHTKASHDALAHIHHLAGKSGYEMERLAGSCGSGAPIGFRLRGARVLRHNILWPAMLSWLEKNGVEIIEPSQRQILFHRDGGGLISNGGSKIEAANIVLADDEAVLEHAGKNDRERFFITCKATSVTSAPSARFSDQFILSPEHKFAAMAKKKGQMEFLALVGAGDMPALINANVALEKNVLRAGQSSFDTLMPHNGAPVAGKLGRSNFLVLCGFGYAGAYFAPALARFLVDECTQQEKDYFEPRCANSARRSNEVAEFQQVMAAEGK</sequence>